<dbReference type="GO" id="GO:0004177">
    <property type="term" value="F:aminopeptidase activity"/>
    <property type="evidence" value="ECO:0007669"/>
    <property type="project" value="UniProtKB-KW"/>
</dbReference>
<protein>
    <submittedName>
        <fullName evidence="1">Leucyl aminopeptidase</fullName>
    </submittedName>
</protein>
<keyword evidence="2" id="KW-1185">Reference proteome</keyword>
<accession>U3T8B8</accession>
<evidence type="ECO:0000313" key="2">
    <source>
        <dbReference type="Proteomes" id="UP000016887"/>
    </source>
</evidence>
<dbReference type="EMBL" id="AP012489">
    <property type="protein sequence ID" value="BAN89772.1"/>
    <property type="molecule type" value="Genomic_DNA"/>
</dbReference>
<dbReference type="RefSeq" id="WP_022541050.1">
    <property type="nucleotide sequence ID" value="NC_022521.1"/>
</dbReference>
<organism evidence="1 2">
    <name type="scientific">Aeropyrum camini SY1 = JCM 12091</name>
    <dbReference type="NCBI Taxonomy" id="1198449"/>
    <lineage>
        <taxon>Archaea</taxon>
        <taxon>Thermoproteota</taxon>
        <taxon>Thermoprotei</taxon>
        <taxon>Desulfurococcales</taxon>
        <taxon>Desulfurococcaceae</taxon>
        <taxon>Aeropyrum</taxon>
    </lineage>
</organism>
<dbReference type="eggNOG" id="arCOG08869">
    <property type="taxonomic scope" value="Archaea"/>
</dbReference>
<dbReference type="GeneID" id="17109806"/>
<keyword evidence="1" id="KW-0645">Protease</keyword>
<reference evidence="1 2" key="1">
    <citation type="journal article" date="2013" name="Appl. Environ. Microbiol.">
        <title>Variation of the Virus-Related Elements within Syntenic Genomes of the Hyperthermophilic Archaeon Aeropyrum.</title>
        <authorList>
            <person name="Daifuku T."/>
            <person name="Yoshida T."/>
            <person name="Kitamura T."/>
            <person name="Kawaichi S."/>
            <person name="Inoue T."/>
            <person name="Nomura K."/>
            <person name="Yoshida Y."/>
            <person name="Kuno S."/>
            <person name="Sako Y."/>
        </authorList>
    </citation>
    <scope>NUCLEOTIDE SEQUENCE [LARGE SCALE GENOMIC DNA]</scope>
    <source>
        <strain evidence="1 2">SY1</strain>
    </source>
</reference>
<proteinExistence type="predicted"/>
<dbReference type="AlphaFoldDB" id="U3T8B8"/>
<dbReference type="KEGG" id="acj:ACAM_0303"/>
<evidence type="ECO:0000313" key="1">
    <source>
        <dbReference type="EMBL" id="BAN89772.1"/>
    </source>
</evidence>
<name>U3T8B8_9CREN</name>
<dbReference type="STRING" id="1198449.ACAM_0303"/>
<keyword evidence="1" id="KW-0031">Aminopeptidase</keyword>
<sequence>MIIREEWIEPYRRVVIVEEGGRRFYSIDFYMEWRDEAPRGLERVAGVGGKEVWRLPLDEGCEALFLITPASLEVISLRLSTSVDRDPASGDARAAAELCEEGFKRWLGSARS</sequence>
<dbReference type="Proteomes" id="UP000016887">
    <property type="component" value="Chromosome"/>
</dbReference>
<keyword evidence="1" id="KW-0378">Hydrolase</keyword>
<gene>
    <name evidence="1" type="ORF">ACAM_0303</name>
</gene>